<keyword evidence="3" id="KW-1185">Reference proteome</keyword>
<accession>H1DK61</accession>
<keyword evidence="1" id="KW-0472">Membrane</keyword>
<protein>
    <recommendedName>
        <fullName evidence="4">WD40 repeat domain-containing protein</fullName>
    </recommendedName>
</protein>
<keyword evidence="1" id="KW-1133">Transmembrane helix</keyword>
<feature type="transmembrane region" description="Helical" evidence="1">
    <location>
        <begin position="6"/>
        <end position="26"/>
    </location>
</feature>
<dbReference type="EMBL" id="ADMC01000028">
    <property type="protein sequence ID" value="EHP45675.1"/>
    <property type="molecule type" value="Genomic_DNA"/>
</dbReference>
<dbReference type="Gene3D" id="2.130.10.10">
    <property type="entry name" value="YVTN repeat-like/Quinoprotein amine dehydrogenase"/>
    <property type="match status" value="1"/>
</dbReference>
<evidence type="ECO:0000313" key="3">
    <source>
        <dbReference type="Proteomes" id="UP000004892"/>
    </source>
</evidence>
<evidence type="ECO:0008006" key="4">
    <source>
        <dbReference type="Google" id="ProtNLM"/>
    </source>
</evidence>
<keyword evidence="1" id="KW-0812">Transmembrane</keyword>
<dbReference type="InterPro" id="IPR015943">
    <property type="entry name" value="WD40/YVTN_repeat-like_dom_sf"/>
</dbReference>
<dbReference type="PATRIC" id="fig|742817.3.peg.2837"/>
<proteinExistence type="predicted"/>
<evidence type="ECO:0000256" key="1">
    <source>
        <dbReference type="SAM" id="Phobius"/>
    </source>
</evidence>
<name>H1DK61_9BACT</name>
<dbReference type="HOGENOM" id="CLU_016839_0_0_10"/>
<reference evidence="2 3" key="1">
    <citation type="submission" date="2012-01" db="EMBL/GenBank/DDBJ databases">
        <title>The Genome Sequence of Odoribacter laneus YIT 12061.</title>
        <authorList>
            <consortium name="The Broad Institute Genome Sequencing Platform"/>
            <person name="Earl A."/>
            <person name="Ward D."/>
            <person name="Feldgarden M."/>
            <person name="Gevers D."/>
            <person name="Morotomi M."/>
            <person name="Young S.K."/>
            <person name="Zeng Q."/>
            <person name="Gargeya S."/>
            <person name="Fitzgerald M."/>
            <person name="Haas B."/>
            <person name="Abouelleil A."/>
            <person name="Alvarado L."/>
            <person name="Arachchi H.M."/>
            <person name="Berlin A."/>
            <person name="Chapman S.B."/>
            <person name="Gearin G."/>
            <person name="Goldberg J."/>
            <person name="Griggs A."/>
            <person name="Gujja S."/>
            <person name="Hansen M."/>
            <person name="Heiman D."/>
            <person name="Howarth C."/>
            <person name="Larimer J."/>
            <person name="Lui A."/>
            <person name="MacDonald P.J.P."/>
            <person name="McCowen C."/>
            <person name="Montmayeur A."/>
            <person name="Murphy C."/>
            <person name="Neiman D."/>
            <person name="Pearson M."/>
            <person name="Priest M."/>
            <person name="Roberts A."/>
            <person name="Saif S."/>
            <person name="Shea T."/>
            <person name="Sisk P."/>
            <person name="Stolte C."/>
            <person name="Sykes S."/>
            <person name="Wortman J."/>
            <person name="Nusbaum C."/>
            <person name="Birren B."/>
        </authorList>
    </citation>
    <scope>NUCLEOTIDE SEQUENCE [LARGE SCALE GENOMIC DNA]</scope>
    <source>
        <strain evidence="2 3">YIT 12061</strain>
    </source>
</reference>
<dbReference type="Proteomes" id="UP000004892">
    <property type="component" value="Unassembled WGS sequence"/>
</dbReference>
<dbReference type="STRING" id="742817.HMPREF9449_02647"/>
<sequence length="908" mass="104153">MKKGVWLSILAVLLSGVIVYSMWYIYRRGELQNNSKDSFIPYNSALVVQINAGVSLPEKVGLAFQSNIPDFQKILLYQVASLLEKKGFIAPTSRVLALRKEGKGKIVYLFVGDNSDVLSGKEVFDCLRENMSWRAIIPRKYDQYKIYTLKSGEEEIFCTAEEGKILLSDSELFIEDALKQFEQEAANEGKPTKFQNITKYFSPRAGVNVFLNTDCFSELLPLYIQTNRLFPHLNISSCFKWGALDGELQEEGISLNGFMDYTGLEASYMKTFSGQEPEETNLAGMLPGNASSVMFLNISQLDLYLKNLEEYRRDAGLIGNVRKRKQEYAWAWGKGAEAELKELLQGKFALANMSFNEATGKNEGLIVAEVKSGGLCKNWIEKIVTQRAKQLQLNPGNFYLRYTVDREKTIPYYKSPVEDWAAVYWGYIFEGIPAKYLLVVDNYLVLGSSQKVMGDFIKEYIHGNFIKNTDWFKKAKTKLSAKSNLAYFANVRKMLPYYTYVTKGDWKKYLATHEEELAVFSTLAVQWSNEGEMLYSNLFLSTEEIKQENLPHQVWQTKLEAKVSMKPVPVINHITKEQEIFVQDDQQTIYLLNNSGRILWKLKVDGQINSEVYQVDAFKNGKLQYLFSTPDKLYLVDRNGKYVDRFPLAFEAKCERGIALFDYDQNRNYRIFAPLLNQQVSLYDIKGNLIPDWKGVKTDKEIVSRVYHFRVGNKDYIVLADRYRLYILDRKGKERVRVSDVFDLGEGTEIYLTHKGGKPLLAFANSNEQLNLVDFNGKNQPLKYENLAPGWHLNVANINKDNEDELIFTAGKRLKIYNLSGQEIYSKEIEANSLDFPYVYRFSGNDIRIGLLDRDRQQMLLWNLKTGMSAGFPIPGDSPFSIVFSDNGNFYLFAGVDNGSLIKYKVQR</sequence>
<dbReference type="SUPFAM" id="SSF82171">
    <property type="entry name" value="DPP6 N-terminal domain-like"/>
    <property type="match status" value="1"/>
</dbReference>
<evidence type="ECO:0000313" key="2">
    <source>
        <dbReference type="EMBL" id="EHP45675.1"/>
    </source>
</evidence>
<gene>
    <name evidence="2" type="ORF">HMPREF9449_02647</name>
</gene>
<dbReference type="GeneID" id="98070183"/>
<dbReference type="eggNOG" id="COG1520">
    <property type="taxonomic scope" value="Bacteria"/>
</dbReference>
<comment type="caution">
    <text evidence="2">The sequence shown here is derived from an EMBL/GenBank/DDBJ whole genome shotgun (WGS) entry which is preliminary data.</text>
</comment>
<dbReference type="AlphaFoldDB" id="H1DK61"/>
<dbReference type="RefSeq" id="WP_009137791.1">
    <property type="nucleotide sequence ID" value="NZ_JH594597.1"/>
</dbReference>
<organism evidence="2 3">
    <name type="scientific">Odoribacter laneus YIT 12061</name>
    <dbReference type="NCBI Taxonomy" id="742817"/>
    <lineage>
        <taxon>Bacteria</taxon>
        <taxon>Pseudomonadati</taxon>
        <taxon>Bacteroidota</taxon>
        <taxon>Bacteroidia</taxon>
        <taxon>Bacteroidales</taxon>
        <taxon>Odoribacteraceae</taxon>
        <taxon>Odoribacter</taxon>
    </lineage>
</organism>